<dbReference type="InterPro" id="IPR036249">
    <property type="entry name" value="Thioredoxin-like_sf"/>
</dbReference>
<comment type="caution">
    <text evidence="3">The sequence shown here is derived from an EMBL/GenBank/DDBJ whole genome shotgun (WGS) entry which is preliminary data.</text>
</comment>
<name>A0A5E4C265_MARMO</name>
<proteinExistence type="inferred from homology"/>
<accession>A0A5E4C265</accession>
<organism evidence="3 4">
    <name type="scientific">Marmota monax</name>
    <name type="common">Woodchuck</name>
    <dbReference type="NCBI Taxonomy" id="9995"/>
    <lineage>
        <taxon>Eukaryota</taxon>
        <taxon>Metazoa</taxon>
        <taxon>Chordata</taxon>
        <taxon>Craniata</taxon>
        <taxon>Vertebrata</taxon>
        <taxon>Euteleostomi</taxon>
        <taxon>Mammalia</taxon>
        <taxon>Eutheria</taxon>
        <taxon>Euarchontoglires</taxon>
        <taxon>Glires</taxon>
        <taxon>Rodentia</taxon>
        <taxon>Sciuromorpha</taxon>
        <taxon>Sciuridae</taxon>
        <taxon>Xerinae</taxon>
        <taxon>Marmotini</taxon>
        <taxon>Marmota</taxon>
    </lineage>
</organism>
<evidence type="ECO:0000256" key="1">
    <source>
        <dbReference type="ARBA" id="ARBA00008987"/>
    </source>
</evidence>
<gene>
    <name evidence="3" type="ORF">MONAX_5E011082</name>
</gene>
<dbReference type="Pfam" id="PF00085">
    <property type="entry name" value="Thioredoxin"/>
    <property type="match status" value="1"/>
</dbReference>
<dbReference type="GO" id="GO:0045454">
    <property type="term" value="P:cell redox homeostasis"/>
    <property type="evidence" value="ECO:0007669"/>
    <property type="project" value="TreeGrafter"/>
</dbReference>
<protein>
    <recommendedName>
        <fullName evidence="2">Thioredoxin domain-containing protein</fullName>
    </recommendedName>
</protein>
<dbReference type="AlphaFoldDB" id="A0A5E4C265"/>
<dbReference type="InterPro" id="IPR013766">
    <property type="entry name" value="Thioredoxin_domain"/>
</dbReference>
<reference evidence="3" key="1">
    <citation type="submission" date="2019-04" db="EMBL/GenBank/DDBJ databases">
        <authorList>
            <person name="Alioto T."/>
            <person name="Alioto T."/>
        </authorList>
    </citation>
    <scope>NUCLEOTIDE SEQUENCE [LARGE SCALE GENOMIC DNA]</scope>
</reference>
<evidence type="ECO:0000313" key="4">
    <source>
        <dbReference type="Proteomes" id="UP000335636"/>
    </source>
</evidence>
<dbReference type="PANTHER" id="PTHR43601:SF3">
    <property type="entry name" value="THIOREDOXIN, MITOCHONDRIAL"/>
    <property type="match status" value="1"/>
</dbReference>
<sequence length="99" mass="11318">MAQRLLPRRLLASTVSRKFPQGQWAPLTYKALQTPKVLFWWPNDQVINNKTPAAVDLHAWWCGPCKILGPRLEKMVAKQRGEEVMAKVDTDGNTDFTIK</sequence>
<dbReference type="Gene3D" id="3.40.30.10">
    <property type="entry name" value="Glutaredoxin"/>
    <property type="match status" value="1"/>
</dbReference>
<evidence type="ECO:0000313" key="3">
    <source>
        <dbReference type="EMBL" id="VTJ75898.1"/>
    </source>
</evidence>
<dbReference type="PANTHER" id="PTHR43601">
    <property type="entry name" value="THIOREDOXIN, MITOCHONDRIAL"/>
    <property type="match status" value="1"/>
</dbReference>
<dbReference type="Proteomes" id="UP000335636">
    <property type="component" value="Unassembled WGS sequence"/>
</dbReference>
<comment type="similarity">
    <text evidence="1">Belongs to the thioredoxin family.</text>
</comment>
<dbReference type="GO" id="GO:0005739">
    <property type="term" value="C:mitochondrion"/>
    <property type="evidence" value="ECO:0007669"/>
    <property type="project" value="TreeGrafter"/>
</dbReference>
<feature type="domain" description="Thioredoxin" evidence="2">
    <location>
        <begin position="44"/>
        <end position="96"/>
    </location>
</feature>
<dbReference type="CDD" id="cd02947">
    <property type="entry name" value="TRX_family"/>
    <property type="match status" value="1"/>
</dbReference>
<evidence type="ECO:0000259" key="2">
    <source>
        <dbReference type="Pfam" id="PF00085"/>
    </source>
</evidence>
<dbReference type="SUPFAM" id="SSF52833">
    <property type="entry name" value="Thioredoxin-like"/>
    <property type="match status" value="1"/>
</dbReference>
<dbReference type="EMBL" id="CABDUW010000833">
    <property type="protein sequence ID" value="VTJ75898.1"/>
    <property type="molecule type" value="Genomic_DNA"/>
</dbReference>
<keyword evidence="4" id="KW-1185">Reference proteome</keyword>